<accession>A0A3P7XCM2</accession>
<organism evidence="2">
    <name type="scientific">Heligmosomoides polygyrus</name>
    <name type="common">Parasitic roundworm</name>
    <dbReference type="NCBI Taxonomy" id="6339"/>
    <lineage>
        <taxon>Eukaryota</taxon>
        <taxon>Metazoa</taxon>
        <taxon>Ecdysozoa</taxon>
        <taxon>Nematoda</taxon>
        <taxon>Chromadorea</taxon>
        <taxon>Rhabditida</taxon>
        <taxon>Rhabditina</taxon>
        <taxon>Rhabditomorpha</taxon>
        <taxon>Strongyloidea</taxon>
        <taxon>Heligmosomidae</taxon>
        <taxon>Heligmosomoides</taxon>
    </lineage>
</organism>
<evidence type="ECO:0000313" key="3">
    <source>
        <dbReference type="Proteomes" id="UP000050761"/>
    </source>
</evidence>
<reference evidence="4" key="2">
    <citation type="submission" date="2019-09" db="UniProtKB">
        <authorList>
            <consortium name="WormBaseParasite"/>
        </authorList>
    </citation>
    <scope>IDENTIFICATION</scope>
</reference>
<evidence type="ECO:0000313" key="2">
    <source>
        <dbReference type="EMBL" id="VDO71820.1"/>
    </source>
</evidence>
<dbReference type="Proteomes" id="UP000050761">
    <property type="component" value="Unassembled WGS sequence"/>
</dbReference>
<evidence type="ECO:0000256" key="1">
    <source>
        <dbReference type="SAM" id="SignalP"/>
    </source>
</evidence>
<proteinExistence type="predicted"/>
<evidence type="ECO:0000313" key="4">
    <source>
        <dbReference type="WBParaSite" id="HPBE_0000733901-mRNA-1"/>
    </source>
</evidence>
<feature type="chain" id="PRO_5044596487" evidence="1">
    <location>
        <begin position="25"/>
        <end position="70"/>
    </location>
</feature>
<feature type="signal peptide" evidence="1">
    <location>
        <begin position="1"/>
        <end position="24"/>
    </location>
</feature>
<keyword evidence="3" id="KW-1185">Reference proteome</keyword>
<protein>
    <submittedName>
        <fullName evidence="4">Ion channel</fullName>
    </submittedName>
</protein>
<dbReference type="WBParaSite" id="HPBE_0000733901-mRNA-1">
    <property type="protein sequence ID" value="HPBE_0000733901-mRNA-1"/>
    <property type="gene ID" value="HPBE_0000733901"/>
</dbReference>
<reference evidence="2 3" key="1">
    <citation type="submission" date="2018-11" db="EMBL/GenBank/DDBJ databases">
        <authorList>
            <consortium name="Pathogen Informatics"/>
        </authorList>
    </citation>
    <scope>NUCLEOTIDE SEQUENCE [LARGE SCALE GENOMIC DNA]</scope>
</reference>
<name>A0A3P7XCM2_HELPZ</name>
<keyword evidence="1" id="KW-0732">Signal</keyword>
<sequence>MPVRMMTAVMTLTAVMMMITDCYTDQIFCMEACYDNLKDDYKDRTKRLACFSPCRDTFTKCLGEDKWEVN</sequence>
<dbReference type="EMBL" id="UZAH01025862">
    <property type="protein sequence ID" value="VDO71820.1"/>
    <property type="molecule type" value="Genomic_DNA"/>
</dbReference>
<dbReference type="AlphaFoldDB" id="A0A3P7XCM2"/>
<gene>
    <name evidence="2" type="ORF">HPBE_LOCUS7340</name>
</gene>